<dbReference type="InParanoid" id="A0A1Y1XZ39"/>
<feature type="signal peptide" evidence="2">
    <location>
        <begin position="1"/>
        <end position="22"/>
    </location>
</feature>
<feature type="region of interest" description="Disordered" evidence="1">
    <location>
        <begin position="106"/>
        <end position="125"/>
    </location>
</feature>
<evidence type="ECO:0000313" key="4">
    <source>
        <dbReference type="Proteomes" id="UP000193498"/>
    </source>
</evidence>
<organism evidence="3 4">
    <name type="scientific">Basidiobolus meristosporus CBS 931.73</name>
    <dbReference type="NCBI Taxonomy" id="1314790"/>
    <lineage>
        <taxon>Eukaryota</taxon>
        <taxon>Fungi</taxon>
        <taxon>Fungi incertae sedis</taxon>
        <taxon>Zoopagomycota</taxon>
        <taxon>Entomophthoromycotina</taxon>
        <taxon>Basidiobolomycetes</taxon>
        <taxon>Basidiobolales</taxon>
        <taxon>Basidiobolaceae</taxon>
        <taxon>Basidiobolus</taxon>
    </lineage>
</organism>
<evidence type="ECO:0000256" key="2">
    <source>
        <dbReference type="SAM" id="SignalP"/>
    </source>
</evidence>
<proteinExistence type="predicted"/>
<evidence type="ECO:0008006" key="5">
    <source>
        <dbReference type="Google" id="ProtNLM"/>
    </source>
</evidence>
<dbReference type="OrthoDB" id="2507140at2759"/>
<evidence type="ECO:0000256" key="1">
    <source>
        <dbReference type="SAM" id="MobiDB-lite"/>
    </source>
</evidence>
<keyword evidence="4" id="KW-1185">Reference proteome</keyword>
<evidence type="ECO:0000313" key="3">
    <source>
        <dbReference type="EMBL" id="ORX90925.1"/>
    </source>
</evidence>
<dbReference type="STRING" id="1314790.A0A1Y1XZ39"/>
<keyword evidence="2" id="KW-0732">Signal</keyword>
<feature type="chain" id="PRO_5012688744" description="Extracellular membrane protein CFEM domain-containing protein" evidence="2">
    <location>
        <begin position="23"/>
        <end position="150"/>
    </location>
</feature>
<dbReference type="AlphaFoldDB" id="A0A1Y1XZ39"/>
<name>A0A1Y1XZ39_9FUNG</name>
<comment type="caution">
    <text evidence="3">The sequence shown here is derived from an EMBL/GenBank/DDBJ whole genome shotgun (WGS) entry which is preliminary data.</text>
</comment>
<dbReference type="Proteomes" id="UP000193498">
    <property type="component" value="Unassembled WGS sequence"/>
</dbReference>
<dbReference type="EMBL" id="MCFE01000352">
    <property type="protein sequence ID" value="ORX90925.1"/>
    <property type="molecule type" value="Genomic_DNA"/>
</dbReference>
<gene>
    <name evidence="3" type="ORF">K493DRAFT_304474</name>
</gene>
<accession>A0A1Y1XZ39</accession>
<reference evidence="3 4" key="1">
    <citation type="submission" date="2016-07" db="EMBL/GenBank/DDBJ databases">
        <title>Pervasive Adenine N6-methylation of Active Genes in Fungi.</title>
        <authorList>
            <consortium name="DOE Joint Genome Institute"/>
            <person name="Mondo S.J."/>
            <person name="Dannebaum R.O."/>
            <person name="Kuo R.C."/>
            <person name="Labutti K."/>
            <person name="Haridas S."/>
            <person name="Kuo A."/>
            <person name="Salamov A."/>
            <person name="Ahrendt S.R."/>
            <person name="Lipzen A."/>
            <person name="Sullivan W."/>
            <person name="Andreopoulos W.B."/>
            <person name="Clum A."/>
            <person name="Lindquist E."/>
            <person name="Daum C."/>
            <person name="Ramamoorthy G.K."/>
            <person name="Gryganskyi A."/>
            <person name="Culley D."/>
            <person name="Magnuson J.K."/>
            <person name="James T.Y."/>
            <person name="O'Malley M.A."/>
            <person name="Stajich J.E."/>
            <person name="Spatafora J.W."/>
            <person name="Visel A."/>
            <person name="Grigoriev I.V."/>
        </authorList>
    </citation>
    <scope>NUCLEOTIDE SEQUENCE [LARGE SCALE GENOMIC DNA]</scope>
    <source>
        <strain evidence="3 4">CBS 931.73</strain>
    </source>
</reference>
<sequence length="150" mass="16076">MKYTYIALLLTLVLMAVQDVKAACNAQVTFDACIERGKQYFSLCSETDWACKCQRQKDIMNCYNLCLEDAVVQAQAEIQKTVVNANCIQATTSTSTRLPTVTSALSSQPASAGTPSATNAPAPNSANQKTTFPAGIWIAAIASVFLGNRN</sequence>
<protein>
    <recommendedName>
        <fullName evidence="5">Extracellular membrane protein CFEM domain-containing protein</fullName>
    </recommendedName>
</protein>